<feature type="transmembrane region" description="Helical" evidence="4">
    <location>
        <begin position="412"/>
        <end position="433"/>
    </location>
</feature>
<feature type="region of interest" description="Disordered" evidence="3">
    <location>
        <begin position="1"/>
        <end position="20"/>
    </location>
</feature>
<evidence type="ECO:0000256" key="3">
    <source>
        <dbReference type="SAM" id="MobiDB-lite"/>
    </source>
</evidence>
<keyword evidence="4" id="KW-1133">Transmembrane helix</keyword>
<protein>
    <submittedName>
        <fullName evidence="5">Spore germination protein</fullName>
    </submittedName>
</protein>
<evidence type="ECO:0000256" key="4">
    <source>
        <dbReference type="SAM" id="Phobius"/>
    </source>
</evidence>
<dbReference type="GO" id="GO:0016020">
    <property type="term" value="C:membrane"/>
    <property type="evidence" value="ECO:0007669"/>
    <property type="project" value="InterPro"/>
</dbReference>
<organism evidence="5 6">
    <name type="scientific">Paenibacillus xerothermodurans</name>
    <dbReference type="NCBI Taxonomy" id="1977292"/>
    <lineage>
        <taxon>Bacteria</taxon>
        <taxon>Bacillati</taxon>
        <taxon>Bacillota</taxon>
        <taxon>Bacilli</taxon>
        <taxon>Bacillales</taxon>
        <taxon>Paenibacillaceae</taxon>
        <taxon>Paenibacillus</taxon>
    </lineage>
</organism>
<feature type="region of interest" description="Disordered" evidence="3">
    <location>
        <begin position="515"/>
        <end position="535"/>
    </location>
</feature>
<dbReference type="PANTHER" id="PTHR22550">
    <property type="entry name" value="SPORE GERMINATION PROTEIN"/>
    <property type="match status" value="1"/>
</dbReference>
<dbReference type="PANTHER" id="PTHR22550:SF5">
    <property type="entry name" value="LEUCINE ZIPPER PROTEIN 4"/>
    <property type="match status" value="1"/>
</dbReference>
<dbReference type="InterPro" id="IPR004995">
    <property type="entry name" value="Spore_Ger"/>
</dbReference>
<comment type="similarity">
    <text evidence="1">Belongs to the GerABKA family.</text>
</comment>
<evidence type="ECO:0000313" key="6">
    <source>
        <dbReference type="Proteomes" id="UP000214746"/>
    </source>
</evidence>
<evidence type="ECO:0000256" key="1">
    <source>
        <dbReference type="ARBA" id="ARBA00005278"/>
    </source>
</evidence>
<dbReference type="PIRSF" id="PIRSF005690">
    <property type="entry name" value="GerBA"/>
    <property type="match status" value="1"/>
</dbReference>
<sequence length="535" mass="59278">MGNWYGKWGKSNSDSVTDPVAAASPEAGLQSVAEAEQPLSADLDANLQYLKLRFKDCSDVVFRNVVVEYDVRATVIFVDGLVNTDQISDHALRPLLYDAVNARPDNMPDPPPLEETQISLSQVSRASNYNDVIRDIMGGNAALFIDGYAEAIILSVPGGERRGVSDPTTENVIRGPREGFTDALRPNTALVRARLRTPALKMVPFVIGEKTNTNVVLAYMDGLADPAVIEEATKRLHAIKLDGILESGYIEEFIEDNPYSLFPQLQYTERPDSIAAHLLEGRFAIFTEGTPFVLVAPTVIWQLFQASEDYYERYHITNFIRWLRYIFGFIALFLPSIYIATTTFHHDMLPTTLTLSIAAAREAIPFPALVEALIMEISFEALREAGIRLPKAVGAALSILGALVIGQSAVEAGIVSAPMVMVVAVTGIASFAIPKFNLAISIRLLRFPMMFLAGLFGLYGMVLGTVMLMAHLCSLRSFGVPYLAGLAPYKREARDDILARVPWWDMEKRPASISRRNRRRLSEARKPRPDPTRKW</sequence>
<keyword evidence="6" id="KW-1185">Reference proteome</keyword>
<keyword evidence="4" id="KW-0812">Transmembrane</keyword>
<evidence type="ECO:0000313" key="5">
    <source>
        <dbReference type="EMBL" id="PZE21378.1"/>
    </source>
</evidence>
<comment type="caution">
    <text evidence="5">The sequence shown here is derived from an EMBL/GenBank/DDBJ whole genome shotgun (WGS) entry which is preliminary data.</text>
</comment>
<feature type="transmembrane region" description="Helical" evidence="4">
    <location>
        <begin position="322"/>
        <end position="344"/>
    </location>
</feature>
<dbReference type="EMBL" id="NHRJ02000003">
    <property type="protein sequence ID" value="PZE21378.1"/>
    <property type="molecule type" value="Genomic_DNA"/>
</dbReference>
<gene>
    <name evidence="5" type="ORF">CBW46_008440</name>
</gene>
<proteinExistence type="inferred from homology"/>
<dbReference type="Proteomes" id="UP000214746">
    <property type="component" value="Unassembled WGS sequence"/>
</dbReference>
<evidence type="ECO:0000256" key="2">
    <source>
        <dbReference type="ARBA" id="ARBA00023136"/>
    </source>
</evidence>
<dbReference type="InterPro" id="IPR050768">
    <property type="entry name" value="UPF0353/GerABKA_families"/>
</dbReference>
<dbReference type="Pfam" id="PF03323">
    <property type="entry name" value="GerA"/>
    <property type="match status" value="1"/>
</dbReference>
<dbReference type="OrthoDB" id="1726708at2"/>
<keyword evidence="2 4" id="KW-0472">Membrane</keyword>
<dbReference type="RefSeq" id="WP_089199574.1">
    <property type="nucleotide sequence ID" value="NZ_NHRJ02000003.1"/>
</dbReference>
<dbReference type="AlphaFoldDB" id="A0A2W1P2M2"/>
<reference evidence="5" key="1">
    <citation type="submission" date="2018-06" db="EMBL/GenBank/DDBJ databases">
        <title>Paenibacillus xerothermodurans sp. nov. an extremely dry heat resistant spore forming bacterium isolated from the soil of Cape Canaveral, Florida.</title>
        <authorList>
            <person name="Seuylemezian A."/>
            <person name="Kaur N."/>
            <person name="Patil P."/>
            <person name="Patil P."/>
            <person name="Mayilraj S."/>
            <person name="Vaishampayan P."/>
        </authorList>
    </citation>
    <scope>NUCLEOTIDE SEQUENCE [LARGE SCALE GENOMIC DNA]</scope>
    <source>
        <strain evidence="5">ATCC 27380</strain>
    </source>
</reference>
<accession>A0A2W1P2M2</accession>
<dbReference type="GO" id="GO:0009847">
    <property type="term" value="P:spore germination"/>
    <property type="evidence" value="ECO:0007669"/>
    <property type="project" value="InterPro"/>
</dbReference>
<feature type="compositionally biased region" description="Basic and acidic residues" evidence="3">
    <location>
        <begin position="520"/>
        <end position="535"/>
    </location>
</feature>
<name>A0A2W1P2M2_PAEXE</name>
<feature type="transmembrane region" description="Helical" evidence="4">
    <location>
        <begin position="445"/>
        <end position="470"/>
    </location>
</feature>